<gene>
    <name evidence="2" type="ORF">CAUJ_LOCUS6615</name>
</gene>
<name>A0A8S1H373_9PELO</name>
<dbReference type="Proteomes" id="UP000835052">
    <property type="component" value="Unassembled WGS sequence"/>
</dbReference>
<keyword evidence="3" id="KW-1185">Reference proteome</keyword>
<comment type="caution">
    <text evidence="2">The sequence shown here is derived from an EMBL/GenBank/DDBJ whole genome shotgun (WGS) entry which is preliminary data.</text>
</comment>
<evidence type="ECO:0000313" key="2">
    <source>
        <dbReference type="EMBL" id="CAD6190696.1"/>
    </source>
</evidence>
<evidence type="ECO:0000313" key="3">
    <source>
        <dbReference type="Proteomes" id="UP000835052"/>
    </source>
</evidence>
<reference evidence="2" key="1">
    <citation type="submission" date="2020-10" db="EMBL/GenBank/DDBJ databases">
        <authorList>
            <person name="Kikuchi T."/>
        </authorList>
    </citation>
    <scope>NUCLEOTIDE SEQUENCE</scope>
    <source>
        <strain evidence="2">NKZ352</strain>
    </source>
</reference>
<protein>
    <submittedName>
        <fullName evidence="2">Uncharacterized protein</fullName>
    </submittedName>
</protein>
<sequence length="89" mass="9975">MRCEKVRRVRWADEEPEEAATTASGQTKKSKDALRSCFGKSRAERNVSPSDYEPREPKKVTVVQPVFDATLETVLEEEDAEDSGLETDG</sequence>
<dbReference type="EMBL" id="CAJGYM010000017">
    <property type="protein sequence ID" value="CAD6190696.1"/>
    <property type="molecule type" value="Genomic_DNA"/>
</dbReference>
<organism evidence="2 3">
    <name type="scientific">Caenorhabditis auriculariae</name>
    <dbReference type="NCBI Taxonomy" id="2777116"/>
    <lineage>
        <taxon>Eukaryota</taxon>
        <taxon>Metazoa</taxon>
        <taxon>Ecdysozoa</taxon>
        <taxon>Nematoda</taxon>
        <taxon>Chromadorea</taxon>
        <taxon>Rhabditida</taxon>
        <taxon>Rhabditina</taxon>
        <taxon>Rhabditomorpha</taxon>
        <taxon>Rhabditoidea</taxon>
        <taxon>Rhabditidae</taxon>
        <taxon>Peloderinae</taxon>
        <taxon>Caenorhabditis</taxon>
    </lineage>
</organism>
<accession>A0A8S1H373</accession>
<dbReference type="AlphaFoldDB" id="A0A8S1H373"/>
<feature type="compositionally biased region" description="Basic and acidic residues" evidence="1">
    <location>
        <begin position="1"/>
        <end position="13"/>
    </location>
</feature>
<evidence type="ECO:0000256" key="1">
    <source>
        <dbReference type="SAM" id="MobiDB-lite"/>
    </source>
</evidence>
<feature type="region of interest" description="Disordered" evidence="1">
    <location>
        <begin position="1"/>
        <end position="58"/>
    </location>
</feature>
<proteinExistence type="predicted"/>